<dbReference type="Proteomes" id="UP000283644">
    <property type="component" value="Unassembled WGS sequence"/>
</dbReference>
<reference evidence="4 5" key="1">
    <citation type="submission" date="2018-09" db="EMBL/GenBank/DDBJ databases">
        <title>Genome sequencing of Nocardioides immobilis CCTCC AB 2017083 for comparison to Nocardioides silvaticus.</title>
        <authorList>
            <person name="Li C."/>
            <person name="Wang G."/>
        </authorList>
    </citation>
    <scope>NUCLEOTIDE SEQUENCE [LARGE SCALE GENOMIC DNA]</scope>
    <source>
        <strain evidence="4 5">CCTCC AB 2017083</strain>
    </source>
</reference>
<evidence type="ECO:0000313" key="5">
    <source>
        <dbReference type="Proteomes" id="UP000283644"/>
    </source>
</evidence>
<dbReference type="AlphaFoldDB" id="A0A417Y6W9"/>
<comment type="caution">
    <text evidence="4">The sequence shown here is derived from an EMBL/GenBank/DDBJ whole genome shotgun (WGS) entry which is preliminary data.</text>
</comment>
<organism evidence="4 5">
    <name type="scientific">Nocardioides immobilis</name>
    <dbReference type="NCBI Taxonomy" id="2049295"/>
    <lineage>
        <taxon>Bacteria</taxon>
        <taxon>Bacillati</taxon>
        <taxon>Actinomycetota</taxon>
        <taxon>Actinomycetes</taxon>
        <taxon>Propionibacteriales</taxon>
        <taxon>Nocardioidaceae</taxon>
        <taxon>Nocardioides</taxon>
    </lineage>
</organism>
<dbReference type="RefSeq" id="WP_118923111.1">
    <property type="nucleotide sequence ID" value="NZ_QXGH01000010.1"/>
</dbReference>
<evidence type="ECO:0000259" key="3">
    <source>
        <dbReference type="PROSITE" id="PS50011"/>
    </source>
</evidence>
<accession>A0A417Y6W9</accession>
<dbReference type="EMBL" id="QXGH01000010">
    <property type="protein sequence ID" value="RHW28261.1"/>
    <property type="molecule type" value="Genomic_DNA"/>
</dbReference>
<keyword evidence="2" id="KW-0472">Membrane</keyword>
<feature type="domain" description="Protein kinase" evidence="3">
    <location>
        <begin position="1"/>
        <end position="355"/>
    </location>
</feature>
<dbReference type="OrthoDB" id="3328426at2"/>
<dbReference type="SUPFAM" id="SSF56112">
    <property type="entry name" value="Protein kinase-like (PK-like)"/>
    <property type="match status" value="1"/>
</dbReference>
<dbReference type="GO" id="GO:0005524">
    <property type="term" value="F:ATP binding"/>
    <property type="evidence" value="ECO:0007669"/>
    <property type="project" value="InterPro"/>
</dbReference>
<sequence>MTVLEITTYGRNTLRRLRREARIVDPSLVPGLAPAYEIDRLSPTPVLVTEDLPDITLDDLVSMSPLPAAAALHALQDVAATLEAMHANGVVHGDLRPSTVFILPDGRAALARPDTAPPVTEEALGAARLVDAHAFAILAFELLTGVHPLAPPDAVAMTSSLPVLPRSAATVLELALTLDGGRRPLPHAVMAALDAIPPEEWPTNHLRRPPRPLAPPIAVPSLRVQTIPRPKPEPPEQQEQPEPPVPATVVETPSRSLFRRVLGPLVITLGLLTVAAGGGAGAWLLFTPDASADDPAAAPPLQVRRVALSVTPPQAHCPRAALRLTATVVADGGPGRLELEWRLPDGSTADPHSFLVDGGRTRLRAALDVTLTGTNQLRGKVVAVVVGHDGARATAPIRYLCRREDGAPRQARRA</sequence>
<keyword evidence="2" id="KW-1133">Transmembrane helix</keyword>
<keyword evidence="5" id="KW-1185">Reference proteome</keyword>
<feature type="transmembrane region" description="Helical" evidence="2">
    <location>
        <begin position="261"/>
        <end position="286"/>
    </location>
</feature>
<name>A0A417Y6W9_9ACTN</name>
<evidence type="ECO:0000256" key="1">
    <source>
        <dbReference type="SAM" id="MobiDB-lite"/>
    </source>
</evidence>
<dbReference type="InterPro" id="IPR011009">
    <property type="entry name" value="Kinase-like_dom_sf"/>
</dbReference>
<dbReference type="InterPro" id="IPR000719">
    <property type="entry name" value="Prot_kinase_dom"/>
</dbReference>
<dbReference type="PROSITE" id="PS50011">
    <property type="entry name" value="PROTEIN_KINASE_DOM"/>
    <property type="match status" value="1"/>
</dbReference>
<dbReference type="GO" id="GO:0004672">
    <property type="term" value="F:protein kinase activity"/>
    <property type="evidence" value="ECO:0007669"/>
    <property type="project" value="InterPro"/>
</dbReference>
<gene>
    <name evidence="4" type="ORF">D0Z08_04575</name>
</gene>
<proteinExistence type="predicted"/>
<feature type="region of interest" description="Disordered" evidence="1">
    <location>
        <begin position="202"/>
        <end position="221"/>
    </location>
</feature>
<feature type="region of interest" description="Disordered" evidence="1">
    <location>
        <begin position="226"/>
        <end position="249"/>
    </location>
</feature>
<protein>
    <recommendedName>
        <fullName evidence="3">Protein kinase domain-containing protein</fullName>
    </recommendedName>
</protein>
<dbReference type="Gene3D" id="1.10.510.10">
    <property type="entry name" value="Transferase(Phosphotransferase) domain 1"/>
    <property type="match status" value="1"/>
</dbReference>
<evidence type="ECO:0000256" key="2">
    <source>
        <dbReference type="SAM" id="Phobius"/>
    </source>
</evidence>
<evidence type="ECO:0000313" key="4">
    <source>
        <dbReference type="EMBL" id="RHW28261.1"/>
    </source>
</evidence>
<keyword evidence="2" id="KW-0812">Transmembrane</keyword>
<dbReference type="SMART" id="SM00220">
    <property type="entry name" value="S_TKc"/>
    <property type="match status" value="1"/>
</dbReference>